<dbReference type="Proteomes" id="UP000295636">
    <property type="component" value="Unassembled WGS sequence"/>
</dbReference>
<gene>
    <name evidence="1" type="ORF">E1757_19165</name>
</gene>
<dbReference type="SUPFAM" id="SSF48208">
    <property type="entry name" value="Six-hairpin glycosidases"/>
    <property type="match status" value="1"/>
</dbReference>
<dbReference type="AlphaFoldDB" id="A0A4R5KJX2"/>
<organism evidence="1 2">
    <name type="scientific">Paenibacillus piri</name>
    <dbReference type="NCBI Taxonomy" id="2547395"/>
    <lineage>
        <taxon>Bacteria</taxon>
        <taxon>Bacillati</taxon>
        <taxon>Bacillota</taxon>
        <taxon>Bacilli</taxon>
        <taxon>Bacillales</taxon>
        <taxon>Paenibacillaceae</taxon>
        <taxon>Paenibacillus</taxon>
    </lineage>
</organism>
<dbReference type="OrthoDB" id="127395at2"/>
<dbReference type="InterPro" id="IPR012341">
    <property type="entry name" value="6hp_glycosidase-like_sf"/>
</dbReference>
<keyword evidence="2" id="KW-1185">Reference proteome</keyword>
<dbReference type="Gene3D" id="1.50.10.10">
    <property type="match status" value="1"/>
</dbReference>
<dbReference type="InterPro" id="IPR008928">
    <property type="entry name" value="6-hairpin_glycosidase_sf"/>
</dbReference>
<name>A0A4R5KJX2_9BACL</name>
<keyword evidence="1" id="KW-0378">Hydrolase</keyword>
<proteinExistence type="predicted"/>
<dbReference type="GO" id="GO:0005975">
    <property type="term" value="P:carbohydrate metabolic process"/>
    <property type="evidence" value="ECO:0007669"/>
    <property type="project" value="InterPro"/>
</dbReference>
<dbReference type="EMBL" id="SMRT01000009">
    <property type="protein sequence ID" value="TDF95849.1"/>
    <property type="molecule type" value="Genomic_DNA"/>
</dbReference>
<sequence length="692" mass="77609">MSSNINRQAWVGRHHPVLKQAEPMSPLTVGNGEFAFTVDITGLQSFPESYRVPLGTQSNWGWHSTGGRRKYEQEQLRLKPYDTYGRPVGYAADAAGQEDAFHWLRQNPHRMQLGQIGLVIRLEDGSEAKLEDLQAIDQKLDLWEGIITSRFEAEGLPAVVATCCHPESDQLGISIQSPLLAAGRLAVRIAFPASDVESDEWAESVGLNWNMPNAHHTMIESSEAGSVKWKRSMDDDGCTVTAAWSDGVLRRVSEHEYRIEPEGSPDKLLLTVAFGAEGSDRQIGQSGFHEIEAASRQFWRRFWLEGAAVDLSGSSDPRAVELERRIVLSQYQTAIHCSGSMPPQETGLLYNSWYGKFHLEMHWWHAAHFALWGRTAMLEKSMAWYNWVLPVARELAASQGYEGARWPKMVDPDGRQSPSPIGTLLIWQQPHPIAMAELCYRSHPDDKTLNNYKDIVLESAVFMASFAVWDEASKRYVLGPPVIPAQENHAPEETLNPTFELEYWVYGLELAQRWRERLGLEREPAWDHICAHMAELPVGDGDVYMAHERCPDSFTRFNEDHPSMLGALGILPGKLADRDIMRSTLNKVIAEWKWETAWGWDFPMAAMTAARLGEGNIAVDVLLMDQVKNSYFPNGHNYQRPGLTAYLPGNGGLLTAVAVMACGWEGCTDDRAPGFPKDGTWVVRSEGLSKLI</sequence>
<dbReference type="GO" id="GO:0016787">
    <property type="term" value="F:hydrolase activity"/>
    <property type="evidence" value="ECO:0007669"/>
    <property type="project" value="UniProtKB-KW"/>
</dbReference>
<comment type="caution">
    <text evidence="1">The sequence shown here is derived from an EMBL/GenBank/DDBJ whole genome shotgun (WGS) entry which is preliminary data.</text>
</comment>
<evidence type="ECO:0000313" key="1">
    <source>
        <dbReference type="EMBL" id="TDF95849.1"/>
    </source>
</evidence>
<protein>
    <submittedName>
        <fullName evidence="1">Glycoside hydrolase family 65</fullName>
    </submittedName>
</protein>
<reference evidence="1 2" key="1">
    <citation type="submission" date="2019-03" db="EMBL/GenBank/DDBJ databases">
        <title>This is whole genome sequence of Paenibacillus sp MS74 strain.</title>
        <authorList>
            <person name="Trinh H.N."/>
        </authorList>
    </citation>
    <scope>NUCLEOTIDE SEQUENCE [LARGE SCALE GENOMIC DNA]</scope>
    <source>
        <strain evidence="1 2">MS74</strain>
    </source>
</reference>
<accession>A0A4R5KJX2</accession>
<evidence type="ECO:0000313" key="2">
    <source>
        <dbReference type="Proteomes" id="UP000295636"/>
    </source>
</evidence>